<proteinExistence type="predicted"/>
<gene>
    <name evidence="4" type="ORF">A8806_10590</name>
</gene>
<evidence type="ECO:0000256" key="2">
    <source>
        <dbReference type="PIRSR" id="PIRSR001359-2"/>
    </source>
</evidence>
<evidence type="ECO:0000256" key="3">
    <source>
        <dbReference type="PIRSR" id="PIRSR001359-3"/>
    </source>
</evidence>
<feature type="binding site" evidence="2">
    <location>
        <begin position="228"/>
        <end position="231"/>
    </location>
    <ligand>
        <name>dihydroxyacetone phosphate</name>
        <dbReference type="ChEBI" id="CHEBI:57642"/>
    </ligand>
</feature>
<dbReference type="CDD" id="cd00947">
    <property type="entry name" value="TBP_aldolase_IIB"/>
    <property type="match status" value="1"/>
</dbReference>
<dbReference type="NCBIfam" id="TIGR00167">
    <property type="entry name" value="cbbA"/>
    <property type="match status" value="1"/>
</dbReference>
<dbReference type="GO" id="GO:0016832">
    <property type="term" value="F:aldehyde-lyase activity"/>
    <property type="evidence" value="ECO:0007669"/>
    <property type="project" value="InterPro"/>
</dbReference>
<keyword evidence="3" id="KW-0479">Metal-binding</keyword>
<dbReference type="SUPFAM" id="SSF51569">
    <property type="entry name" value="Aldolase"/>
    <property type="match status" value="1"/>
</dbReference>
<feature type="binding site" evidence="3">
    <location>
        <position position="134"/>
    </location>
    <ligand>
        <name>Zn(2+)</name>
        <dbReference type="ChEBI" id="CHEBI:29105"/>
        <label>2</label>
    </ligand>
</feature>
<dbReference type="RefSeq" id="WP_181368642.1">
    <property type="nucleotide sequence ID" value="NZ_BAAACK010000018.1"/>
</dbReference>
<evidence type="ECO:0000313" key="4">
    <source>
        <dbReference type="EMBL" id="PWJ29788.1"/>
    </source>
</evidence>
<dbReference type="GO" id="GO:0008270">
    <property type="term" value="F:zinc ion binding"/>
    <property type="evidence" value="ECO:0007669"/>
    <property type="project" value="InterPro"/>
</dbReference>
<feature type="binding site" evidence="3">
    <location>
        <position position="178"/>
    </location>
    <ligand>
        <name>Zn(2+)</name>
        <dbReference type="ChEBI" id="CHEBI:29105"/>
        <label>1</label>
        <note>catalytic</note>
    </ligand>
</feature>
<dbReference type="PIRSF" id="PIRSF001359">
    <property type="entry name" value="F_bP_aldolase_II"/>
    <property type="match status" value="1"/>
</dbReference>
<dbReference type="Pfam" id="PF01116">
    <property type="entry name" value="F_bP_aldolase"/>
    <property type="match status" value="1"/>
</dbReference>
<dbReference type="InterPro" id="IPR000771">
    <property type="entry name" value="FBA_II"/>
</dbReference>
<sequence>MSLVPFQKMLNEARKYHYAVPAFNVADMETIQAITRAAEMEGSPLIIQLYHADLEFAGADFMTSLARTASEHCTVPVSISLDHGQSYEQAVSCIEQGFTGVMIDLSKNDFYENVEDTKKVVEYAHAKNVSVEAELGTIFDADAPLEIRNSGMTDPEKAIEFVRLTGVDALAVSIGTAHGVYSSTPVIDFERAGQIFRTLPCPAVVHGASCTPDEDILKLCSLGVSKINVGTDLNHAFNRGILRGFKIYGENAAIREYMEEGRNEVIKTARQKIQLFRTYAEQ</sequence>
<feature type="binding site" evidence="3">
    <location>
        <position position="206"/>
    </location>
    <ligand>
        <name>Zn(2+)</name>
        <dbReference type="ChEBI" id="CHEBI:29105"/>
        <label>1</label>
        <note>catalytic</note>
    </ligand>
</feature>
<comment type="cofactor">
    <cofactor evidence="3">
        <name>Zn(2+)</name>
        <dbReference type="ChEBI" id="CHEBI:29105"/>
    </cofactor>
    <text evidence="3">Binds 2 Zn(2+) ions per subunit. One is catalytic and the other provides a structural contribution.</text>
</comment>
<protein>
    <submittedName>
        <fullName evidence="4">Fructose-bisphosphate aldolase class II/tagatose 1,6-diphosphate aldolase GatY/KbaY</fullName>
    </submittedName>
</protein>
<feature type="binding site" evidence="2">
    <location>
        <begin position="207"/>
        <end position="209"/>
    </location>
    <ligand>
        <name>dihydroxyacetone phosphate</name>
        <dbReference type="ChEBI" id="CHEBI:57642"/>
    </ligand>
</feature>
<comment type="caution">
    <text evidence="4">The sequence shown here is derived from an EMBL/GenBank/DDBJ whole genome shotgun (WGS) entry which is preliminary data.</text>
</comment>
<dbReference type="PANTHER" id="PTHR30304:SF0">
    <property type="entry name" value="D-TAGATOSE-1,6-BISPHOSPHATE ALDOLASE SUBUNIT GATY-RELATED"/>
    <property type="match status" value="1"/>
</dbReference>
<evidence type="ECO:0000256" key="1">
    <source>
        <dbReference type="PIRSR" id="PIRSR001359-1"/>
    </source>
</evidence>
<feature type="binding site" evidence="2">
    <location>
        <position position="179"/>
    </location>
    <ligand>
        <name>dihydroxyacetone phosphate</name>
        <dbReference type="ChEBI" id="CHEBI:57642"/>
    </ligand>
</feature>
<feature type="active site" description="Proton donor" evidence="1">
    <location>
        <position position="82"/>
    </location>
</feature>
<dbReference type="Proteomes" id="UP000245845">
    <property type="component" value="Unassembled WGS sequence"/>
</dbReference>
<keyword evidence="5" id="KW-1185">Reference proteome</keyword>
<dbReference type="EMBL" id="QGDL01000005">
    <property type="protein sequence ID" value="PWJ29788.1"/>
    <property type="molecule type" value="Genomic_DNA"/>
</dbReference>
<keyword evidence="3" id="KW-0862">Zinc</keyword>
<dbReference type="InterPro" id="IPR050246">
    <property type="entry name" value="Class_II_FBP_aldolase"/>
</dbReference>
<dbReference type="GO" id="GO:0005975">
    <property type="term" value="P:carbohydrate metabolic process"/>
    <property type="evidence" value="ECO:0007669"/>
    <property type="project" value="InterPro"/>
</dbReference>
<evidence type="ECO:0000313" key="5">
    <source>
        <dbReference type="Proteomes" id="UP000245845"/>
    </source>
</evidence>
<dbReference type="AlphaFoldDB" id="A0A2Y9BGU4"/>
<name>A0A2Y9BGU4_9FIRM</name>
<dbReference type="Gene3D" id="3.20.20.70">
    <property type="entry name" value="Aldolase class I"/>
    <property type="match status" value="1"/>
</dbReference>
<organism evidence="4 5">
    <name type="scientific">Faecalicatena orotica</name>
    <dbReference type="NCBI Taxonomy" id="1544"/>
    <lineage>
        <taxon>Bacteria</taxon>
        <taxon>Bacillati</taxon>
        <taxon>Bacillota</taxon>
        <taxon>Clostridia</taxon>
        <taxon>Lachnospirales</taxon>
        <taxon>Lachnospiraceae</taxon>
        <taxon>Faecalicatena</taxon>
    </lineage>
</organism>
<dbReference type="PANTHER" id="PTHR30304">
    <property type="entry name" value="D-TAGATOSE-1,6-BISPHOSPHATE ALDOLASE"/>
    <property type="match status" value="1"/>
</dbReference>
<feature type="binding site" evidence="3">
    <location>
        <position position="104"/>
    </location>
    <ligand>
        <name>Zn(2+)</name>
        <dbReference type="ChEBI" id="CHEBI:29105"/>
        <label>2</label>
    </ligand>
</feature>
<accession>A0A2Y9BGU4</accession>
<dbReference type="InterPro" id="IPR013785">
    <property type="entry name" value="Aldolase_TIM"/>
</dbReference>
<reference evidence="4 5" key="1">
    <citation type="submission" date="2018-05" db="EMBL/GenBank/DDBJ databases">
        <title>The Hungate 1000. A catalogue of reference genomes from the rumen microbiome.</title>
        <authorList>
            <person name="Kelly W."/>
        </authorList>
    </citation>
    <scope>NUCLEOTIDE SEQUENCE [LARGE SCALE GENOMIC DNA]</scope>
    <source>
        <strain evidence="4 5">NLAE-zl-C242</strain>
    </source>
</reference>
<feature type="binding site" evidence="3">
    <location>
        <position position="83"/>
    </location>
    <ligand>
        <name>Zn(2+)</name>
        <dbReference type="ChEBI" id="CHEBI:29105"/>
        <label>1</label>
        <note>catalytic</note>
    </ligand>
</feature>